<dbReference type="EMBL" id="CP046566">
    <property type="protein sequence ID" value="QGW29477.1"/>
    <property type="molecule type" value="Genomic_DNA"/>
</dbReference>
<dbReference type="PANTHER" id="PTHR13710">
    <property type="entry name" value="DNA HELICASE RECQ FAMILY MEMBER"/>
    <property type="match status" value="1"/>
</dbReference>
<evidence type="ECO:0000256" key="2">
    <source>
        <dbReference type="ARBA" id="ARBA00022723"/>
    </source>
</evidence>
<dbReference type="AlphaFoldDB" id="A0A6I6G9Z2"/>
<dbReference type="PROSITE" id="PS51192">
    <property type="entry name" value="HELICASE_ATP_BIND_1"/>
    <property type="match status" value="1"/>
</dbReference>
<dbReference type="Gene3D" id="1.10.10.10">
    <property type="entry name" value="Winged helix-like DNA-binding domain superfamily/Winged helix DNA-binding domain"/>
    <property type="match status" value="1"/>
</dbReference>
<accession>A0A6I6G9Z2</accession>
<evidence type="ECO:0000313" key="16">
    <source>
        <dbReference type="Proteomes" id="UP000426027"/>
    </source>
</evidence>
<keyword evidence="2" id="KW-0479">Metal-binding</keyword>
<dbReference type="Proteomes" id="UP000426027">
    <property type="component" value="Chromosome"/>
</dbReference>
<keyword evidence="4 15" id="KW-0378">Hydrolase</keyword>
<protein>
    <recommendedName>
        <fullName evidence="11">ATP-dependent DNA helicase RecQ</fullName>
        <ecNumber evidence="10">5.6.2.4</ecNumber>
    </recommendedName>
    <alternativeName>
        <fullName evidence="12">DNA 3'-5' helicase RecQ</fullName>
    </alternativeName>
</protein>
<dbReference type="InterPro" id="IPR036388">
    <property type="entry name" value="WH-like_DNA-bd_sf"/>
</dbReference>
<dbReference type="EC" id="5.6.2.4" evidence="10"/>
<dbReference type="Pfam" id="PF16124">
    <property type="entry name" value="RecQ_Zn_bind"/>
    <property type="match status" value="1"/>
</dbReference>
<dbReference type="InterPro" id="IPR014001">
    <property type="entry name" value="Helicase_ATP-bd"/>
</dbReference>
<evidence type="ECO:0000256" key="1">
    <source>
        <dbReference type="ARBA" id="ARBA00005446"/>
    </source>
</evidence>
<keyword evidence="6" id="KW-0067">ATP-binding</keyword>
<gene>
    <name evidence="15" type="ORF">GLV81_16415</name>
</gene>
<dbReference type="InterPro" id="IPR027417">
    <property type="entry name" value="P-loop_NTPase"/>
</dbReference>
<dbReference type="GO" id="GO:0005737">
    <property type="term" value="C:cytoplasm"/>
    <property type="evidence" value="ECO:0007669"/>
    <property type="project" value="TreeGrafter"/>
</dbReference>
<dbReference type="Pfam" id="PF00271">
    <property type="entry name" value="Helicase_C"/>
    <property type="match status" value="1"/>
</dbReference>
<organism evidence="15 16">
    <name type="scientific">Phnomibacter ginsenosidimutans</name>
    <dbReference type="NCBI Taxonomy" id="2676868"/>
    <lineage>
        <taxon>Bacteria</taxon>
        <taxon>Pseudomonadati</taxon>
        <taxon>Bacteroidota</taxon>
        <taxon>Chitinophagia</taxon>
        <taxon>Chitinophagales</taxon>
        <taxon>Chitinophagaceae</taxon>
        <taxon>Phnomibacter</taxon>
    </lineage>
</organism>
<dbReference type="GO" id="GO:0003677">
    <property type="term" value="F:DNA binding"/>
    <property type="evidence" value="ECO:0007669"/>
    <property type="project" value="UniProtKB-KW"/>
</dbReference>
<evidence type="ECO:0000256" key="7">
    <source>
        <dbReference type="ARBA" id="ARBA00023125"/>
    </source>
</evidence>
<comment type="catalytic activity">
    <reaction evidence="9">
        <text>Couples ATP hydrolysis with the unwinding of duplex DNA by translocating in the 3'-5' direction.</text>
        <dbReference type="EC" id="5.6.2.4"/>
    </reaction>
</comment>
<name>A0A6I6G9Z2_9BACT</name>
<keyword evidence="3" id="KW-0547">Nucleotide-binding</keyword>
<dbReference type="KEGG" id="fls:GLV81_16415"/>
<evidence type="ECO:0000256" key="5">
    <source>
        <dbReference type="ARBA" id="ARBA00022806"/>
    </source>
</evidence>
<dbReference type="NCBIfam" id="TIGR00614">
    <property type="entry name" value="recQ_fam"/>
    <property type="match status" value="1"/>
</dbReference>
<evidence type="ECO:0000259" key="13">
    <source>
        <dbReference type="PROSITE" id="PS51192"/>
    </source>
</evidence>
<evidence type="ECO:0000259" key="14">
    <source>
        <dbReference type="PROSITE" id="PS51194"/>
    </source>
</evidence>
<dbReference type="GO" id="GO:0005524">
    <property type="term" value="F:ATP binding"/>
    <property type="evidence" value="ECO:0007669"/>
    <property type="project" value="UniProtKB-KW"/>
</dbReference>
<dbReference type="InterPro" id="IPR001650">
    <property type="entry name" value="Helicase_C-like"/>
</dbReference>
<keyword evidence="7" id="KW-0238">DNA-binding</keyword>
<dbReference type="GO" id="GO:0043590">
    <property type="term" value="C:bacterial nucleoid"/>
    <property type="evidence" value="ECO:0007669"/>
    <property type="project" value="TreeGrafter"/>
</dbReference>
<dbReference type="GO" id="GO:0043138">
    <property type="term" value="F:3'-5' DNA helicase activity"/>
    <property type="evidence" value="ECO:0007669"/>
    <property type="project" value="UniProtKB-EC"/>
</dbReference>
<evidence type="ECO:0000256" key="11">
    <source>
        <dbReference type="ARBA" id="ARBA00044535"/>
    </source>
</evidence>
<dbReference type="PANTHER" id="PTHR13710:SF105">
    <property type="entry name" value="ATP-DEPENDENT DNA HELICASE Q1"/>
    <property type="match status" value="1"/>
</dbReference>
<keyword evidence="16" id="KW-1185">Reference proteome</keyword>
<dbReference type="SMART" id="SM00487">
    <property type="entry name" value="DEXDc"/>
    <property type="match status" value="1"/>
</dbReference>
<dbReference type="Gene3D" id="3.40.50.300">
    <property type="entry name" value="P-loop containing nucleotide triphosphate hydrolases"/>
    <property type="match status" value="2"/>
</dbReference>
<evidence type="ECO:0000256" key="6">
    <source>
        <dbReference type="ARBA" id="ARBA00022840"/>
    </source>
</evidence>
<feature type="domain" description="Helicase C-terminal" evidence="14">
    <location>
        <begin position="216"/>
        <end position="365"/>
    </location>
</feature>
<dbReference type="GO" id="GO:0016787">
    <property type="term" value="F:hydrolase activity"/>
    <property type="evidence" value="ECO:0007669"/>
    <property type="project" value="UniProtKB-KW"/>
</dbReference>
<comment type="similarity">
    <text evidence="1">Belongs to the helicase family. RecQ subfamily.</text>
</comment>
<evidence type="ECO:0000256" key="10">
    <source>
        <dbReference type="ARBA" id="ARBA00034808"/>
    </source>
</evidence>
<dbReference type="SMART" id="SM00490">
    <property type="entry name" value="HELICc"/>
    <property type="match status" value="1"/>
</dbReference>
<dbReference type="GO" id="GO:0006310">
    <property type="term" value="P:DNA recombination"/>
    <property type="evidence" value="ECO:0007669"/>
    <property type="project" value="InterPro"/>
</dbReference>
<dbReference type="GO" id="GO:0009378">
    <property type="term" value="F:four-way junction helicase activity"/>
    <property type="evidence" value="ECO:0007669"/>
    <property type="project" value="TreeGrafter"/>
</dbReference>
<proteinExistence type="inferred from homology"/>
<keyword evidence="8" id="KW-0413">Isomerase</keyword>
<evidence type="ECO:0000313" key="15">
    <source>
        <dbReference type="EMBL" id="QGW29477.1"/>
    </source>
</evidence>
<dbReference type="InterPro" id="IPR004589">
    <property type="entry name" value="DNA_helicase_ATP-dep_RecQ"/>
</dbReference>
<dbReference type="FunFam" id="3.40.50.300:FF:001389">
    <property type="entry name" value="ATP-dependent DNA helicase RecQ"/>
    <property type="match status" value="1"/>
</dbReference>
<dbReference type="Pfam" id="PF00270">
    <property type="entry name" value="DEAD"/>
    <property type="match status" value="1"/>
</dbReference>
<sequence length="635" mass="71434">MSASIHSILQSTFGYDQFRPGQQAIIESVLDGNDTLALLPTGGGKSVCYQVPALAMPGICIVITPLIALMKDQVRQLHRRNVSALAIHSGMSFFEVKKAMDNAASGHFKFLYVSPERLQTNLFKEYLPAMDINLIAVDEAHCVSQWGYDFRPSYLQIAQLREELPTVPILALTASATPTVQQDIMEKLQFSMARKHFQQSFARPNVSFSAFALPQKINKLLQVLQSVPGTALVYCRNRKRTREIAELLQLQGIASSYYHAGLSSEERNSRQDAWIQNKVRVMVCTNAFGMGIDKPDVRAVIHMDVPDSLEAYYQEAGRVGRDGKRAYAVLLYSQEELDRLQQLPEQKFLPIAQIQNIYQQIGNYLQLPVGQGEQQYFGFDLTRFCETFQLDATQVMHALQTLQTAGYVSFAEQVFIPSRVQITAGRAYLEQLENDKPALEPLIKLLLRTYEGILDFPVSIREKQLASYLRISVEAVQQQLKQLAGYQALEYEPLRDTPQLYFLYNRVPAAQVVIDAALYAQRKALYKSQIAAMLEYARAEQQCRSSIIRRYFGDSDIADCGICDNCLAAKQQPASNEALQTAKASIVALLQKPVTSLQLRRSCLHISSQVFEAALQQLLEEELIVQTADGSFVQR</sequence>
<dbReference type="RefSeq" id="WP_157479829.1">
    <property type="nucleotide sequence ID" value="NZ_CP046566.1"/>
</dbReference>
<reference evidence="15 16" key="1">
    <citation type="submission" date="2019-11" db="EMBL/GenBank/DDBJ databases">
        <authorList>
            <person name="Im W.T."/>
        </authorList>
    </citation>
    <scope>NUCLEOTIDE SEQUENCE [LARGE SCALE GENOMIC DNA]</scope>
    <source>
        <strain evidence="15 16">SB-02</strain>
    </source>
</reference>
<evidence type="ECO:0000256" key="8">
    <source>
        <dbReference type="ARBA" id="ARBA00023235"/>
    </source>
</evidence>
<keyword evidence="5 15" id="KW-0347">Helicase</keyword>
<dbReference type="PROSITE" id="PS51194">
    <property type="entry name" value="HELICASE_CTER"/>
    <property type="match status" value="1"/>
</dbReference>
<dbReference type="InterPro" id="IPR032284">
    <property type="entry name" value="RecQ_Zn-bd"/>
</dbReference>
<dbReference type="GO" id="GO:0030894">
    <property type="term" value="C:replisome"/>
    <property type="evidence" value="ECO:0007669"/>
    <property type="project" value="TreeGrafter"/>
</dbReference>
<dbReference type="GO" id="GO:0046872">
    <property type="term" value="F:metal ion binding"/>
    <property type="evidence" value="ECO:0007669"/>
    <property type="project" value="UniProtKB-KW"/>
</dbReference>
<dbReference type="GO" id="GO:0006281">
    <property type="term" value="P:DNA repair"/>
    <property type="evidence" value="ECO:0007669"/>
    <property type="project" value="TreeGrafter"/>
</dbReference>
<dbReference type="CDD" id="cd17920">
    <property type="entry name" value="DEXHc_RecQ"/>
    <property type="match status" value="1"/>
</dbReference>
<evidence type="ECO:0000256" key="3">
    <source>
        <dbReference type="ARBA" id="ARBA00022741"/>
    </source>
</evidence>
<dbReference type="InterPro" id="IPR011545">
    <property type="entry name" value="DEAD/DEAH_box_helicase_dom"/>
</dbReference>
<evidence type="ECO:0000256" key="4">
    <source>
        <dbReference type="ARBA" id="ARBA00022801"/>
    </source>
</evidence>
<dbReference type="SUPFAM" id="SSF52540">
    <property type="entry name" value="P-loop containing nucleoside triphosphate hydrolases"/>
    <property type="match status" value="1"/>
</dbReference>
<evidence type="ECO:0000256" key="12">
    <source>
        <dbReference type="ARBA" id="ARBA00044550"/>
    </source>
</evidence>
<evidence type="ECO:0000256" key="9">
    <source>
        <dbReference type="ARBA" id="ARBA00034617"/>
    </source>
</evidence>
<feature type="domain" description="Helicase ATP-binding" evidence="13">
    <location>
        <begin position="26"/>
        <end position="194"/>
    </location>
</feature>